<name>A0A4R9K3N5_9LEPT</name>
<comment type="caution">
    <text evidence="1">The sequence shown here is derived from an EMBL/GenBank/DDBJ whole genome shotgun (WGS) entry which is preliminary data.</text>
</comment>
<reference evidence="1" key="1">
    <citation type="journal article" date="2019" name="PLoS Negl. Trop. Dis.">
        <title>Revisiting the worldwide diversity of Leptospira species in the environment.</title>
        <authorList>
            <person name="Vincent A.T."/>
            <person name="Schiettekatte O."/>
            <person name="Bourhy P."/>
            <person name="Veyrier F.J."/>
            <person name="Picardeau M."/>
        </authorList>
    </citation>
    <scope>NUCLEOTIDE SEQUENCE [LARGE SCALE GENOMIC DNA]</scope>
    <source>
        <strain evidence="1">201702455</strain>
    </source>
</reference>
<proteinExistence type="predicted"/>
<protein>
    <submittedName>
        <fullName evidence="1">Uncharacterized protein</fullName>
    </submittedName>
</protein>
<dbReference type="EMBL" id="RQGF01000028">
    <property type="protein sequence ID" value="TGL60679.1"/>
    <property type="molecule type" value="Genomic_DNA"/>
</dbReference>
<dbReference type="AlphaFoldDB" id="A0A4R9K3N5"/>
<evidence type="ECO:0000313" key="1">
    <source>
        <dbReference type="EMBL" id="TGL60679.1"/>
    </source>
</evidence>
<sequence>MFKKIFISFVLTLVLIECSSLGKVKITKDNYKNVHAVNLKLKLKSEDPGAETLFGTSKKKYSVTIDFTREIGQDKVYPTVARFSLRAPAQYGSIEKSGFLKINEKTSSLTFGNATAQTITKVNANVTPMGVIASSQSHKELSGTFLLKKEDEDSILQSSEFTIRLYAGSEPITILVADKSLILFKEYLRAKPEAGN</sequence>
<evidence type="ECO:0000313" key="2">
    <source>
        <dbReference type="Proteomes" id="UP000297762"/>
    </source>
</evidence>
<gene>
    <name evidence="1" type="ORF">EHQ64_12710</name>
</gene>
<accession>A0A4R9K3N5</accession>
<dbReference type="OrthoDB" id="345724at2"/>
<dbReference type="Proteomes" id="UP000297762">
    <property type="component" value="Unassembled WGS sequence"/>
</dbReference>
<dbReference type="RefSeq" id="WP_135649849.1">
    <property type="nucleotide sequence ID" value="NZ_RQGF01000028.1"/>
</dbReference>
<organism evidence="1 2">
    <name type="scientific">Leptospira sarikeiensis</name>
    <dbReference type="NCBI Taxonomy" id="2484943"/>
    <lineage>
        <taxon>Bacteria</taxon>
        <taxon>Pseudomonadati</taxon>
        <taxon>Spirochaetota</taxon>
        <taxon>Spirochaetia</taxon>
        <taxon>Leptospirales</taxon>
        <taxon>Leptospiraceae</taxon>
        <taxon>Leptospira</taxon>
    </lineage>
</organism>
<keyword evidence="2" id="KW-1185">Reference proteome</keyword>